<dbReference type="Proteomes" id="UP000887576">
    <property type="component" value="Unplaced"/>
</dbReference>
<organism evidence="1 2">
    <name type="scientific">Panagrolaimus sp. JU765</name>
    <dbReference type="NCBI Taxonomy" id="591449"/>
    <lineage>
        <taxon>Eukaryota</taxon>
        <taxon>Metazoa</taxon>
        <taxon>Ecdysozoa</taxon>
        <taxon>Nematoda</taxon>
        <taxon>Chromadorea</taxon>
        <taxon>Rhabditida</taxon>
        <taxon>Tylenchina</taxon>
        <taxon>Panagrolaimomorpha</taxon>
        <taxon>Panagrolaimoidea</taxon>
        <taxon>Panagrolaimidae</taxon>
        <taxon>Panagrolaimus</taxon>
    </lineage>
</organism>
<proteinExistence type="predicted"/>
<evidence type="ECO:0000313" key="1">
    <source>
        <dbReference type="Proteomes" id="UP000887576"/>
    </source>
</evidence>
<protein>
    <submittedName>
        <fullName evidence="2">Eukaryotic translation initiation factor 2A</fullName>
    </submittedName>
</protein>
<reference evidence="2" key="1">
    <citation type="submission" date="2022-11" db="UniProtKB">
        <authorList>
            <consortium name="WormBaseParasite"/>
        </authorList>
    </citation>
    <scope>IDENTIFICATION</scope>
</reference>
<evidence type="ECO:0000313" key="2">
    <source>
        <dbReference type="WBParaSite" id="JU765_v2.g12783.t1"/>
    </source>
</evidence>
<sequence length="276" mass="30967">SAFNPGGDNFLPRVIKQDTFEKNHIARSRQQSSRPRFVVAYQSGVIQLMKNEMDTQPIVIRERNTMIKQCRWSPDGSILAVGAVVGGQSGPTNVLFLMSPWGEKYQALTLPSNNFNCFTWKGDGLMIGCGIDNNLYLATLKPRYKWAYCNQSIVYCYEQADAPEDVAVFYETKMREKHEKHILNIVNVEAFQDLCVLASHTSEIGGPYLLQLCNSIGTPVAQQSITIEPKYISINDGTVVAANNDSFVVWNYIAKAPTNPDVSKSESKQEQENNVW</sequence>
<accession>A0AC34Q4P1</accession>
<dbReference type="WBParaSite" id="JU765_v2.g12783.t1">
    <property type="protein sequence ID" value="JU765_v2.g12783.t1"/>
    <property type="gene ID" value="JU765_v2.g12783"/>
</dbReference>
<name>A0AC34Q4P1_9BILA</name>